<evidence type="ECO:0000256" key="2">
    <source>
        <dbReference type="SAM" id="SignalP"/>
    </source>
</evidence>
<keyword evidence="1" id="KW-1133">Transmembrane helix</keyword>
<evidence type="ECO:0000313" key="3">
    <source>
        <dbReference type="EMBL" id="KAF9461578.1"/>
    </source>
</evidence>
<gene>
    <name evidence="3" type="ORF">BDZ94DRAFT_1263406</name>
</gene>
<dbReference type="OrthoDB" id="2929351at2759"/>
<evidence type="ECO:0000256" key="1">
    <source>
        <dbReference type="SAM" id="Phobius"/>
    </source>
</evidence>
<keyword evidence="2" id="KW-0732">Signal</keyword>
<keyword evidence="1" id="KW-0472">Membrane</keyword>
<protein>
    <submittedName>
        <fullName evidence="3">Uncharacterized protein</fullName>
    </submittedName>
</protein>
<evidence type="ECO:0000313" key="4">
    <source>
        <dbReference type="Proteomes" id="UP000807353"/>
    </source>
</evidence>
<feature type="transmembrane region" description="Helical" evidence="1">
    <location>
        <begin position="181"/>
        <end position="201"/>
    </location>
</feature>
<name>A0A9P5Y3E7_9AGAR</name>
<sequence length="203" mass="21058">MFAVLQTLLILPLVVKCAATVTLVEVHASGEITIDPSPSKTYSIVGVGSDGLATVSFEWVESVELVATGFTRPINDGTTGHLEGLNATTTIPPRTWHGTMVADASHYALTESVMVTGSQSGELVIAESCDLDGKGGGSCIERAGGGGRTLTISRTGSVIPFQTEVFSENNDATDGYARIPAFNLAIAGSIVSIGIFFGFFIGL</sequence>
<organism evidence="3 4">
    <name type="scientific">Collybia nuda</name>
    <dbReference type="NCBI Taxonomy" id="64659"/>
    <lineage>
        <taxon>Eukaryota</taxon>
        <taxon>Fungi</taxon>
        <taxon>Dikarya</taxon>
        <taxon>Basidiomycota</taxon>
        <taxon>Agaricomycotina</taxon>
        <taxon>Agaricomycetes</taxon>
        <taxon>Agaricomycetidae</taxon>
        <taxon>Agaricales</taxon>
        <taxon>Tricholomatineae</taxon>
        <taxon>Clitocybaceae</taxon>
        <taxon>Collybia</taxon>
    </lineage>
</organism>
<proteinExistence type="predicted"/>
<keyword evidence="1" id="KW-0812">Transmembrane</keyword>
<dbReference type="AlphaFoldDB" id="A0A9P5Y3E7"/>
<dbReference type="Proteomes" id="UP000807353">
    <property type="component" value="Unassembled WGS sequence"/>
</dbReference>
<reference evidence="3" key="1">
    <citation type="submission" date="2020-11" db="EMBL/GenBank/DDBJ databases">
        <authorList>
            <consortium name="DOE Joint Genome Institute"/>
            <person name="Ahrendt S."/>
            <person name="Riley R."/>
            <person name="Andreopoulos W."/>
            <person name="Labutti K."/>
            <person name="Pangilinan J."/>
            <person name="Ruiz-Duenas F.J."/>
            <person name="Barrasa J.M."/>
            <person name="Sanchez-Garcia M."/>
            <person name="Camarero S."/>
            <person name="Miyauchi S."/>
            <person name="Serrano A."/>
            <person name="Linde D."/>
            <person name="Babiker R."/>
            <person name="Drula E."/>
            <person name="Ayuso-Fernandez I."/>
            <person name="Pacheco R."/>
            <person name="Padilla G."/>
            <person name="Ferreira P."/>
            <person name="Barriuso J."/>
            <person name="Kellner H."/>
            <person name="Castanera R."/>
            <person name="Alfaro M."/>
            <person name="Ramirez L."/>
            <person name="Pisabarro A.G."/>
            <person name="Kuo A."/>
            <person name="Tritt A."/>
            <person name="Lipzen A."/>
            <person name="He G."/>
            <person name="Yan M."/>
            <person name="Ng V."/>
            <person name="Cullen D."/>
            <person name="Martin F."/>
            <person name="Rosso M.-N."/>
            <person name="Henrissat B."/>
            <person name="Hibbett D."/>
            <person name="Martinez A.T."/>
            <person name="Grigoriev I.V."/>
        </authorList>
    </citation>
    <scope>NUCLEOTIDE SEQUENCE</scope>
    <source>
        <strain evidence="3">CBS 247.69</strain>
    </source>
</reference>
<feature type="signal peptide" evidence="2">
    <location>
        <begin position="1"/>
        <end position="19"/>
    </location>
</feature>
<keyword evidence="4" id="KW-1185">Reference proteome</keyword>
<feature type="chain" id="PRO_5040121544" evidence="2">
    <location>
        <begin position="20"/>
        <end position="203"/>
    </location>
</feature>
<dbReference type="EMBL" id="MU150282">
    <property type="protein sequence ID" value="KAF9461578.1"/>
    <property type="molecule type" value="Genomic_DNA"/>
</dbReference>
<comment type="caution">
    <text evidence="3">The sequence shown here is derived from an EMBL/GenBank/DDBJ whole genome shotgun (WGS) entry which is preliminary data.</text>
</comment>
<accession>A0A9P5Y3E7</accession>